<dbReference type="AlphaFoldDB" id="A0A0S4MLD1"/>
<dbReference type="Proteomes" id="UP000017246">
    <property type="component" value="Unassembled WGS sequence"/>
</dbReference>
<keyword evidence="2" id="KW-1185">Reference proteome</keyword>
<reference evidence="1" key="1">
    <citation type="journal article" date="2013" name="Nature">
        <title>The genomes of four tapeworm species reveal adaptations to parasitism.</title>
        <authorList>
            <person name="Tsai I.J."/>
            <person name="Zarowiecki M."/>
            <person name="Holroyd N."/>
            <person name="Garciarrubio A."/>
            <person name="Sanchez-Flores A."/>
            <person name="Brooks K.L."/>
            <person name="Tracey A."/>
            <person name="Bobes R.J."/>
            <person name="Fragoso G."/>
            <person name="Sciutto E."/>
            <person name="Aslett M."/>
            <person name="Beasley H."/>
            <person name="Bennett H.M."/>
            <person name="Cai J."/>
            <person name="Camicia F."/>
            <person name="Clark R."/>
            <person name="Cucher M."/>
            <person name="De Silva N."/>
            <person name="Day T.A."/>
            <person name="Deplazes P."/>
            <person name="Estrada K."/>
            <person name="Fernandez C."/>
            <person name="Holland P.W."/>
            <person name="Hou J."/>
            <person name="Hu S."/>
            <person name="Huckvale T."/>
            <person name="Hung S.S."/>
            <person name="Kamenetzky L."/>
            <person name="Keane J.A."/>
            <person name="Kiss F."/>
            <person name="Koziol U."/>
            <person name="Lambert O."/>
            <person name="Liu K."/>
            <person name="Luo X."/>
            <person name="Luo Y."/>
            <person name="Macchiaroli N."/>
            <person name="Nichol S."/>
            <person name="Paps J."/>
            <person name="Parkinson J."/>
            <person name="Pouchkina-Stantcheva N."/>
            <person name="Riddiford N."/>
            <person name="Rosenzvit M."/>
            <person name="Salinas G."/>
            <person name="Wasmuth J.D."/>
            <person name="Zamanian M."/>
            <person name="Zheng Y."/>
            <person name="Cai X."/>
            <person name="Soberon X."/>
            <person name="Olson P.D."/>
            <person name="Laclette J.P."/>
            <person name="Brehm K."/>
            <person name="Berriman M."/>
            <person name="Garciarrubio A."/>
            <person name="Bobes R.J."/>
            <person name="Fragoso G."/>
            <person name="Sanchez-Flores A."/>
            <person name="Estrada K."/>
            <person name="Cevallos M.A."/>
            <person name="Morett E."/>
            <person name="Gonzalez V."/>
            <person name="Portillo T."/>
            <person name="Ochoa-Leyva A."/>
            <person name="Jose M.V."/>
            <person name="Sciutto E."/>
            <person name="Landa A."/>
            <person name="Jimenez L."/>
            <person name="Valdes V."/>
            <person name="Carrero J.C."/>
            <person name="Larralde C."/>
            <person name="Morales-Montor J."/>
            <person name="Limon-Lason J."/>
            <person name="Soberon X."/>
            <person name="Laclette J.P."/>
        </authorList>
    </citation>
    <scope>NUCLEOTIDE SEQUENCE [LARGE SCALE GENOMIC DNA]</scope>
</reference>
<reference evidence="1" key="2">
    <citation type="submission" date="2015-11" db="EMBL/GenBank/DDBJ databases">
        <authorList>
            <person name="Zhang Y."/>
            <person name="Guo Z."/>
        </authorList>
    </citation>
    <scope>NUCLEOTIDE SEQUENCE</scope>
</reference>
<protein>
    <submittedName>
        <fullName evidence="1">Homeobox protein hoxaab</fullName>
    </submittedName>
</protein>
<sequence length="154" mass="16386">MLSRGSGGRCRSGATDSASRFYPEGCGFESHLRYVLVLGGATAASTHTHFHQLACMLSPSLAPSTYDTSYVSLSPTLAPIQSIRFDYISFGTALTASSLPPSWPQHSSLFTCHPLPSHLHLAPCLSSTLINGALFSMDQHTSTFASAICFGTLQ</sequence>
<dbReference type="EMBL" id="LN902325">
    <property type="protein sequence ID" value="CUT98487.1"/>
    <property type="molecule type" value="Genomic_DNA"/>
</dbReference>
<keyword evidence="1" id="KW-0238">DNA-binding</keyword>
<name>A0A0S4MLD1_ECHMU</name>
<dbReference type="GO" id="GO:0003677">
    <property type="term" value="F:DNA binding"/>
    <property type="evidence" value="ECO:0007669"/>
    <property type="project" value="UniProtKB-KW"/>
</dbReference>
<keyword evidence="1" id="KW-0371">Homeobox</keyword>
<evidence type="ECO:0000313" key="1">
    <source>
        <dbReference type="EMBL" id="CUT98487.1"/>
    </source>
</evidence>
<organism evidence="1 2">
    <name type="scientific">Echinococcus multilocularis</name>
    <name type="common">Fox tapeworm</name>
    <dbReference type="NCBI Taxonomy" id="6211"/>
    <lineage>
        <taxon>Eukaryota</taxon>
        <taxon>Metazoa</taxon>
        <taxon>Spiralia</taxon>
        <taxon>Lophotrochozoa</taxon>
        <taxon>Platyhelminthes</taxon>
        <taxon>Cestoda</taxon>
        <taxon>Eucestoda</taxon>
        <taxon>Cyclophyllidea</taxon>
        <taxon>Taeniidae</taxon>
        <taxon>Echinococcus</taxon>
    </lineage>
</organism>
<proteinExistence type="predicted"/>
<accession>A0A0S4MLD1</accession>
<evidence type="ECO:0000313" key="2">
    <source>
        <dbReference type="Proteomes" id="UP000017246"/>
    </source>
</evidence>